<evidence type="ECO:0000259" key="8">
    <source>
        <dbReference type="PROSITE" id="PS50109"/>
    </source>
</evidence>
<comment type="catalytic activity">
    <reaction evidence="1">
        <text>ATP + protein L-histidine = ADP + protein N-phospho-L-histidine.</text>
        <dbReference type="EC" id="2.7.13.3"/>
    </reaction>
</comment>
<dbReference type="InterPro" id="IPR036890">
    <property type="entry name" value="HATPase_C_sf"/>
</dbReference>
<evidence type="ECO:0000256" key="1">
    <source>
        <dbReference type="ARBA" id="ARBA00000085"/>
    </source>
</evidence>
<keyword evidence="3" id="KW-0597">Phosphoprotein</keyword>
<evidence type="ECO:0000256" key="7">
    <source>
        <dbReference type="SAM" id="Coils"/>
    </source>
</evidence>
<keyword evidence="7" id="KW-0175">Coiled coil</keyword>
<dbReference type="InterPro" id="IPR004358">
    <property type="entry name" value="Sig_transdc_His_kin-like_C"/>
</dbReference>
<keyword evidence="10" id="KW-1185">Reference proteome</keyword>
<dbReference type="EMBL" id="VANU01000003">
    <property type="protein sequence ID" value="TLP38352.1"/>
    <property type="molecule type" value="Genomic_DNA"/>
</dbReference>
<feature type="domain" description="Histidine kinase" evidence="8">
    <location>
        <begin position="162"/>
        <end position="380"/>
    </location>
</feature>
<gene>
    <name evidence="9" type="ORF">FDK22_07710</name>
</gene>
<dbReference type="FunFam" id="3.30.565.10:FF:000010">
    <property type="entry name" value="Sensor histidine kinase RcsC"/>
    <property type="match status" value="1"/>
</dbReference>
<dbReference type="InterPro" id="IPR050736">
    <property type="entry name" value="Sensor_HK_Regulatory"/>
</dbReference>
<evidence type="ECO:0000256" key="5">
    <source>
        <dbReference type="ARBA" id="ARBA00022777"/>
    </source>
</evidence>
<accession>A0A5R8Y1B1</accession>
<dbReference type="Proteomes" id="UP000308901">
    <property type="component" value="Unassembled WGS sequence"/>
</dbReference>
<dbReference type="InterPro" id="IPR005467">
    <property type="entry name" value="His_kinase_dom"/>
</dbReference>
<dbReference type="InterPro" id="IPR003594">
    <property type="entry name" value="HATPase_dom"/>
</dbReference>
<evidence type="ECO:0000256" key="4">
    <source>
        <dbReference type="ARBA" id="ARBA00022679"/>
    </source>
</evidence>
<comment type="caution">
    <text evidence="9">The sequence shown here is derived from an EMBL/GenBank/DDBJ whole genome shotgun (WGS) entry which is preliminary data.</text>
</comment>
<evidence type="ECO:0000313" key="9">
    <source>
        <dbReference type="EMBL" id="TLP38352.1"/>
    </source>
</evidence>
<evidence type="ECO:0000256" key="3">
    <source>
        <dbReference type="ARBA" id="ARBA00022553"/>
    </source>
</evidence>
<dbReference type="CDD" id="cd00082">
    <property type="entry name" value="HisKA"/>
    <property type="match status" value="1"/>
</dbReference>
<reference evidence="9 10" key="1">
    <citation type="submission" date="2019-05" db="EMBL/GenBank/DDBJ databases">
        <title>Arcobacter sp. nov., isolated from sea sediment.</title>
        <authorList>
            <person name="Kim W."/>
        </authorList>
    </citation>
    <scope>NUCLEOTIDE SEQUENCE [LARGE SCALE GENOMIC DNA]</scope>
    <source>
        <strain evidence="9 10">CAU 1517</strain>
    </source>
</reference>
<dbReference type="Pfam" id="PF00512">
    <property type="entry name" value="HisKA"/>
    <property type="match status" value="1"/>
</dbReference>
<dbReference type="EC" id="2.7.13.3" evidence="2"/>
<evidence type="ECO:0000256" key="2">
    <source>
        <dbReference type="ARBA" id="ARBA00012438"/>
    </source>
</evidence>
<dbReference type="SMART" id="SM00387">
    <property type="entry name" value="HATPase_c"/>
    <property type="match status" value="1"/>
</dbReference>
<dbReference type="OrthoDB" id="177675at2"/>
<dbReference type="PROSITE" id="PS50109">
    <property type="entry name" value="HIS_KIN"/>
    <property type="match status" value="1"/>
</dbReference>
<dbReference type="RefSeq" id="WP_138152346.1">
    <property type="nucleotide sequence ID" value="NZ_VANU01000003.1"/>
</dbReference>
<sequence length="519" mass="59616">MLVQNLAITYKCYSSIGNSLDLKEMMDETLKTFVSETYAIFAQYCIKNKDGFLEKLSSFGKIDDFNPNDYSHYEDEIKLIVEENRKILIIKLHFGSLFLVTKNMEVQCSFFISMFESFLQKLNMSVQACLNVEKLKETNKLLKEQKKALREANKAKDDFMANMSHELKTPLNSINVISSVMKKNKDGSLNEKQIKNLEIINSCGNYLLTLINDVLDISKLEAGRINTIFTKVILKQTLTEIYEMFLPQAKEKGVKLFFNFDDSINHIYSDDHKIKQIVKNLLSNALKFVGDGSIYLDVKDEDKYVTISVKDEGIGIPKEKLENIFDRFKQADNTTTRKYGGTGLGLAICKELLDLLKGTIYVKSEVDVGTTFYVTIPKNLDNLEHMDLLDLNNDHDLNNSTLPLNIDKSTENEIKEKVIVYNTNPSEFFKMIIDLQKDFEIIQVFKKYEIQKVANNEIKKIIIDIDTVDKDELNGIILEYSEKLIILTEDENLKFSNDIEIDVALKNEINSINKKIKGI</sequence>
<dbReference type="PANTHER" id="PTHR43711">
    <property type="entry name" value="TWO-COMPONENT HISTIDINE KINASE"/>
    <property type="match status" value="1"/>
</dbReference>
<dbReference type="PANTHER" id="PTHR43711:SF26">
    <property type="entry name" value="SENSOR HISTIDINE KINASE RCSC"/>
    <property type="match status" value="1"/>
</dbReference>
<name>A0A5R8Y1B1_9BACT</name>
<keyword evidence="5 9" id="KW-0418">Kinase</keyword>
<dbReference type="Gene3D" id="3.30.565.10">
    <property type="entry name" value="Histidine kinase-like ATPase, C-terminal domain"/>
    <property type="match status" value="1"/>
</dbReference>
<dbReference type="InterPro" id="IPR003661">
    <property type="entry name" value="HisK_dim/P_dom"/>
</dbReference>
<dbReference type="PRINTS" id="PR00344">
    <property type="entry name" value="BCTRLSENSOR"/>
</dbReference>
<dbReference type="GO" id="GO:0000155">
    <property type="term" value="F:phosphorelay sensor kinase activity"/>
    <property type="evidence" value="ECO:0007669"/>
    <property type="project" value="InterPro"/>
</dbReference>
<dbReference type="SMART" id="SM00388">
    <property type="entry name" value="HisKA"/>
    <property type="match status" value="1"/>
</dbReference>
<protein>
    <recommendedName>
        <fullName evidence="2">histidine kinase</fullName>
        <ecNumber evidence="2">2.7.13.3</ecNumber>
    </recommendedName>
</protein>
<dbReference type="SUPFAM" id="SSF47384">
    <property type="entry name" value="Homodimeric domain of signal transducing histidine kinase"/>
    <property type="match status" value="1"/>
</dbReference>
<dbReference type="CDD" id="cd16922">
    <property type="entry name" value="HATPase_EvgS-ArcB-TorS-like"/>
    <property type="match status" value="1"/>
</dbReference>
<proteinExistence type="predicted"/>
<dbReference type="AlphaFoldDB" id="A0A5R8Y1B1"/>
<keyword evidence="6" id="KW-0902">Two-component regulatory system</keyword>
<dbReference type="Gene3D" id="1.10.287.130">
    <property type="match status" value="1"/>
</dbReference>
<evidence type="ECO:0000256" key="6">
    <source>
        <dbReference type="ARBA" id="ARBA00023012"/>
    </source>
</evidence>
<evidence type="ECO:0000313" key="10">
    <source>
        <dbReference type="Proteomes" id="UP000308901"/>
    </source>
</evidence>
<organism evidence="9 10">
    <name type="scientific">Arcobacter arenosus</name>
    <dbReference type="NCBI Taxonomy" id="2576037"/>
    <lineage>
        <taxon>Bacteria</taxon>
        <taxon>Pseudomonadati</taxon>
        <taxon>Campylobacterota</taxon>
        <taxon>Epsilonproteobacteria</taxon>
        <taxon>Campylobacterales</taxon>
        <taxon>Arcobacteraceae</taxon>
        <taxon>Arcobacter</taxon>
    </lineage>
</organism>
<keyword evidence="4" id="KW-0808">Transferase</keyword>
<feature type="coiled-coil region" evidence="7">
    <location>
        <begin position="132"/>
        <end position="162"/>
    </location>
</feature>
<dbReference type="Pfam" id="PF02518">
    <property type="entry name" value="HATPase_c"/>
    <property type="match status" value="1"/>
</dbReference>
<dbReference type="SUPFAM" id="SSF55874">
    <property type="entry name" value="ATPase domain of HSP90 chaperone/DNA topoisomerase II/histidine kinase"/>
    <property type="match status" value="1"/>
</dbReference>
<dbReference type="InterPro" id="IPR036097">
    <property type="entry name" value="HisK_dim/P_sf"/>
</dbReference>